<proteinExistence type="predicted"/>
<keyword evidence="1" id="KW-0812">Transmembrane</keyword>
<keyword evidence="3" id="KW-1185">Reference proteome</keyword>
<evidence type="ECO:0000313" key="2">
    <source>
        <dbReference type="EMBL" id="CAB3754417.1"/>
    </source>
</evidence>
<dbReference type="RefSeq" id="WP_175226616.1">
    <property type="nucleotide sequence ID" value="NZ_CADIKH010000009.1"/>
</dbReference>
<organism evidence="2 3">
    <name type="scientific">Paraburkholderia humisilvae</name>
    <dbReference type="NCBI Taxonomy" id="627669"/>
    <lineage>
        <taxon>Bacteria</taxon>
        <taxon>Pseudomonadati</taxon>
        <taxon>Pseudomonadota</taxon>
        <taxon>Betaproteobacteria</taxon>
        <taxon>Burkholderiales</taxon>
        <taxon>Burkholderiaceae</taxon>
        <taxon>Paraburkholderia</taxon>
    </lineage>
</organism>
<evidence type="ECO:0000256" key="1">
    <source>
        <dbReference type="SAM" id="Phobius"/>
    </source>
</evidence>
<reference evidence="2 3" key="1">
    <citation type="submission" date="2020-04" db="EMBL/GenBank/DDBJ databases">
        <authorList>
            <person name="De Canck E."/>
        </authorList>
    </citation>
    <scope>NUCLEOTIDE SEQUENCE [LARGE SCALE GENOMIC DNA]</scope>
    <source>
        <strain evidence="2 3">LMG 29542</strain>
    </source>
</reference>
<dbReference type="EMBL" id="CADIKH010000009">
    <property type="protein sequence ID" value="CAB3754417.1"/>
    <property type="molecule type" value="Genomic_DNA"/>
</dbReference>
<gene>
    <name evidence="2" type="ORF">LMG29542_02346</name>
</gene>
<protein>
    <submittedName>
        <fullName evidence="2">Uncharacterized protein</fullName>
    </submittedName>
</protein>
<keyword evidence="1" id="KW-1133">Transmembrane helix</keyword>
<sequence>MYEQNEDLRPDYKEDNSDNVLKVIAILSLAVIVCVGSAAWSIYATVDRYHDCKAANHSTAYCVIRDVARQ</sequence>
<evidence type="ECO:0000313" key="3">
    <source>
        <dbReference type="Proteomes" id="UP000494363"/>
    </source>
</evidence>
<dbReference type="Proteomes" id="UP000494363">
    <property type="component" value="Unassembled WGS sequence"/>
</dbReference>
<keyword evidence="1" id="KW-0472">Membrane</keyword>
<feature type="transmembrane region" description="Helical" evidence="1">
    <location>
        <begin position="20"/>
        <end position="43"/>
    </location>
</feature>
<dbReference type="AlphaFoldDB" id="A0A6J5DLU1"/>
<accession>A0A6J5DLU1</accession>
<name>A0A6J5DLU1_9BURK</name>